<evidence type="ECO:0000313" key="1">
    <source>
        <dbReference type="EMBL" id="MPC61699.1"/>
    </source>
</evidence>
<sequence>MICLKEENDRILWLLRPVHTNEHSSTGTAHNWTNSMGTDCIDLEQSNLDSTQRDLIDMSGKHTDEKTIQAIIDVHKAGISNKEIAFNVLCRSSYKNSKLSGAKFYHSHKNHLVGHVRYLRGHKHFSGGS</sequence>
<proteinExistence type="predicted"/>
<protein>
    <submittedName>
        <fullName evidence="1">Uncharacterized protein</fullName>
    </submittedName>
</protein>
<organism evidence="1 2">
    <name type="scientific">Portunus trituberculatus</name>
    <name type="common">Swimming crab</name>
    <name type="synonym">Neptunus trituberculatus</name>
    <dbReference type="NCBI Taxonomy" id="210409"/>
    <lineage>
        <taxon>Eukaryota</taxon>
        <taxon>Metazoa</taxon>
        <taxon>Ecdysozoa</taxon>
        <taxon>Arthropoda</taxon>
        <taxon>Crustacea</taxon>
        <taxon>Multicrustacea</taxon>
        <taxon>Malacostraca</taxon>
        <taxon>Eumalacostraca</taxon>
        <taxon>Eucarida</taxon>
        <taxon>Decapoda</taxon>
        <taxon>Pleocyemata</taxon>
        <taxon>Brachyura</taxon>
        <taxon>Eubrachyura</taxon>
        <taxon>Portunoidea</taxon>
        <taxon>Portunidae</taxon>
        <taxon>Portuninae</taxon>
        <taxon>Portunus</taxon>
    </lineage>
</organism>
<evidence type="ECO:0000313" key="2">
    <source>
        <dbReference type="Proteomes" id="UP000324222"/>
    </source>
</evidence>
<dbReference type="AlphaFoldDB" id="A0A5B7GVY2"/>
<gene>
    <name evidence="1" type="ORF">E2C01_055774</name>
</gene>
<comment type="caution">
    <text evidence="1">The sequence shown here is derived from an EMBL/GenBank/DDBJ whole genome shotgun (WGS) entry which is preliminary data.</text>
</comment>
<name>A0A5B7GVY2_PORTR</name>
<keyword evidence="2" id="KW-1185">Reference proteome</keyword>
<dbReference type="Proteomes" id="UP000324222">
    <property type="component" value="Unassembled WGS sequence"/>
</dbReference>
<reference evidence="1 2" key="1">
    <citation type="submission" date="2019-05" db="EMBL/GenBank/DDBJ databases">
        <title>Another draft genome of Portunus trituberculatus and its Hox gene families provides insights of decapod evolution.</title>
        <authorList>
            <person name="Jeong J.-H."/>
            <person name="Song I."/>
            <person name="Kim S."/>
            <person name="Choi T."/>
            <person name="Kim D."/>
            <person name="Ryu S."/>
            <person name="Kim W."/>
        </authorList>
    </citation>
    <scope>NUCLEOTIDE SEQUENCE [LARGE SCALE GENOMIC DNA]</scope>
    <source>
        <tissue evidence="1">Muscle</tissue>
    </source>
</reference>
<dbReference type="EMBL" id="VSRR010018804">
    <property type="protein sequence ID" value="MPC61699.1"/>
    <property type="molecule type" value="Genomic_DNA"/>
</dbReference>
<accession>A0A5B7GVY2</accession>